<evidence type="ECO:0000259" key="2">
    <source>
        <dbReference type="Pfam" id="PF11008"/>
    </source>
</evidence>
<evidence type="ECO:0000256" key="1">
    <source>
        <dbReference type="SAM" id="SignalP"/>
    </source>
</evidence>
<dbReference type="Pfam" id="PF11008">
    <property type="entry name" value="DUF2846"/>
    <property type="match status" value="1"/>
</dbReference>
<evidence type="ECO:0000313" key="4">
    <source>
        <dbReference type="Proteomes" id="UP000244248"/>
    </source>
</evidence>
<name>A0A2T5MF86_9GAMM</name>
<dbReference type="AlphaFoldDB" id="A0A2T5MF86"/>
<keyword evidence="1" id="KW-0732">Signal</keyword>
<reference evidence="3 4" key="1">
    <citation type="submission" date="2018-04" db="EMBL/GenBank/DDBJ databases">
        <title>Novel species isolated from glacier.</title>
        <authorList>
            <person name="Liu Q."/>
            <person name="Xin Y.-H."/>
        </authorList>
    </citation>
    <scope>NUCLEOTIDE SEQUENCE [LARGE SCALE GENOMIC DNA]</scope>
    <source>
        <strain evidence="3 4">GT1R17</strain>
    </source>
</reference>
<dbReference type="EMBL" id="QANS01000003">
    <property type="protein sequence ID" value="PTU31226.1"/>
    <property type="molecule type" value="Genomic_DNA"/>
</dbReference>
<gene>
    <name evidence="3" type="ORF">CJD38_07690</name>
</gene>
<feature type="signal peptide" evidence="1">
    <location>
        <begin position="1"/>
        <end position="26"/>
    </location>
</feature>
<dbReference type="OrthoDB" id="7375569at2"/>
<comment type="caution">
    <text evidence="3">The sequence shown here is derived from an EMBL/GenBank/DDBJ whole genome shotgun (WGS) entry which is preliminary data.</text>
</comment>
<dbReference type="Proteomes" id="UP000244248">
    <property type="component" value="Unassembled WGS sequence"/>
</dbReference>
<proteinExistence type="predicted"/>
<accession>A0A2T5MF86</accession>
<dbReference type="RefSeq" id="WP_107939768.1">
    <property type="nucleotide sequence ID" value="NZ_QANS01000003.1"/>
</dbReference>
<sequence>MQNHFKLFVTGLAMALVSACSSVPLASSDADAAAKKFEPTPGKVNFYIYRHEIYGDDRSMAISIDGKVVGHTRSCTYVLKTVEPGIHTITSQEDSKTDLKIENFAGQNQFIWIEVVTGLVPATSALHPVDATTGQTEIERCKLVR</sequence>
<organism evidence="3 4">
    <name type="scientific">Stenotrophobium rhamnosiphilum</name>
    <dbReference type="NCBI Taxonomy" id="2029166"/>
    <lineage>
        <taxon>Bacteria</taxon>
        <taxon>Pseudomonadati</taxon>
        <taxon>Pseudomonadota</taxon>
        <taxon>Gammaproteobacteria</taxon>
        <taxon>Nevskiales</taxon>
        <taxon>Nevskiaceae</taxon>
        <taxon>Stenotrophobium</taxon>
    </lineage>
</organism>
<feature type="chain" id="PRO_5015420750" description="DUF2846 domain-containing protein" evidence="1">
    <location>
        <begin position="27"/>
        <end position="145"/>
    </location>
</feature>
<evidence type="ECO:0000313" key="3">
    <source>
        <dbReference type="EMBL" id="PTU31226.1"/>
    </source>
</evidence>
<protein>
    <recommendedName>
        <fullName evidence="2">DUF2846 domain-containing protein</fullName>
    </recommendedName>
</protein>
<dbReference type="InterPro" id="IPR022548">
    <property type="entry name" value="DUF2846"/>
</dbReference>
<feature type="domain" description="DUF2846" evidence="2">
    <location>
        <begin position="43"/>
        <end position="118"/>
    </location>
</feature>
<keyword evidence="4" id="KW-1185">Reference proteome</keyword>
<dbReference type="PROSITE" id="PS51257">
    <property type="entry name" value="PROKAR_LIPOPROTEIN"/>
    <property type="match status" value="1"/>
</dbReference>